<dbReference type="AlphaFoldDB" id="D5PHX6"/>
<reference evidence="5 6" key="1">
    <citation type="submission" date="2010-04" db="EMBL/GenBank/DDBJ databases">
        <authorList>
            <person name="Muzny D."/>
            <person name="Qin X."/>
            <person name="Deng J."/>
            <person name="Jiang H."/>
            <person name="Liu Y."/>
            <person name="Qu J."/>
            <person name="Song X.-Z."/>
            <person name="Zhang L."/>
            <person name="Thornton R."/>
            <person name="Coyle M."/>
            <person name="Francisco L."/>
            <person name="Jackson L."/>
            <person name="Javaid M."/>
            <person name="Korchina V."/>
            <person name="Kovar C."/>
            <person name="Mata R."/>
            <person name="Mathew T."/>
            <person name="Ngo R."/>
            <person name="Nguyen L."/>
            <person name="Nguyen N."/>
            <person name="Okwuonu G."/>
            <person name="Ongeri F."/>
            <person name="Pham C."/>
            <person name="Simmons D."/>
            <person name="Wilczek-Boney K."/>
            <person name="Hale W."/>
            <person name="Jakkamsetti A."/>
            <person name="Pham P."/>
            <person name="Ruth R."/>
            <person name="San Lucas F."/>
            <person name="Warren J."/>
            <person name="Zhang J."/>
            <person name="Zhao Z."/>
            <person name="Zhou C."/>
            <person name="Zhu D."/>
            <person name="Lee S."/>
            <person name="Bess C."/>
            <person name="Blankenburg K."/>
            <person name="Forbes L."/>
            <person name="Fu Q."/>
            <person name="Gubbala S."/>
            <person name="Hirani K."/>
            <person name="Jayaseelan J.C."/>
            <person name="Lara F."/>
            <person name="Munidasa M."/>
            <person name="Palculict T."/>
            <person name="Patil S."/>
            <person name="Pu L.-L."/>
            <person name="Saada N."/>
            <person name="Tang L."/>
            <person name="Weissenberger G."/>
            <person name="Zhu Y."/>
            <person name="Hemphill L."/>
            <person name="Shang Y."/>
            <person name="Youmans B."/>
            <person name="Ayvaz T."/>
            <person name="Ross M."/>
            <person name="Santibanez J."/>
            <person name="Aqrawi P."/>
            <person name="Gross S."/>
            <person name="Joshi V."/>
            <person name="Fowler G."/>
            <person name="Nazareth L."/>
            <person name="Reid J."/>
            <person name="Worley K."/>
            <person name="Petrosino J."/>
            <person name="Highlander S."/>
            <person name="Gibbs R."/>
        </authorList>
    </citation>
    <scope>NUCLEOTIDE SEQUENCE [LARGE SCALE GENOMIC DNA]</scope>
    <source>
        <strain evidence="5 6">ATCC BAA-614</strain>
    </source>
</reference>
<dbReference type="Pfam" id="PF13649">
    <property type="entry name" value="Methyltransf_25"/>
    <property type="match status" value="1"/>
</dbReference>
<evidence type="ECO:0000313" key="5">
    <source>
        <dbReference type="EMBL" id="EFG74309.1"/>
    </source>
</evidence>
<keyword evidence="3" id="KW-0949">S-adenosyl-L-methionine</keyword>
<dbReference type="HOGENOM" id="CLU_056435_4_1_11"/>
<evidence type="ECO:0000256" key="3">
    <source>
        <dbReference type="ARBA" id="ARBA00022691"/>
    </source>
</evidence>
<proteinExistence type="predicted"/>
<dbReference type="SUPFAM" id="SSF53335">
    <property type="entry name" value="S-adenosyl-L-methionine-dependent methyltransferases"/>
    <property type="match status" value="1"/>
</dbReference>
<sequence>MDATLAEMTGSGFSGLQRMDFDALYRGESPGEGIPPMATPPWDTKAPKDSVVAWHGGGWVHGDVLDIGCGLGDNAIYLARNGFRVTGLDISATALVTAQRRAHEAGADVTFAVADATKLEGFTDAFDTVIDSGMFHCLDDDGKRSYAAAVHRATRPGATLLISCFSDANGPDERWPRPSVSEQTLRDVLGGAAWDIESLEPATMRREVDGAQVEMAFWSVRARRR</sequence>
<organism evidence="5 6">
    <name type="scientific">Mycobacterium parascrofulaceum ATCC BAA-614</name>
    <dbReference type="NCBI Taxonomy" id="525368"/>
    <lineage>
        <taxon>Bacteria</taxon>
        <taxon>Bacillati</taxon>
        <taxon>Actinomycetota</taxon>
        <taxon>Actinomycetes</taxon>
        <taxon>Mycobacteriales</taxon>
        <taxon>Mycobacteriaceae</taxon>
        <taxon>Mycobacterium</taxon>
        <taxon>Mycobacterium simiae complex</taxon>
    </lineage>
</organism>
<evidence type="ECO:0000259" key="4">
    <source>
        <dbReference type="Pfam" id="PF13649"/>
    </source>
</evidence>
<evidence type="ECO:0000256" key="1">
    <source>
        <dbReference type="ARBA" id="ARBA00022603"/>
    </source>
</evidence>
<accession>D5PHX6</accession>
<dbReference type="EMBL" id="ADNV01000369">
    <property type="protein sequence ID" value="EFG74309.1"/>
    <property type="molecule type" value="Genomic_DNA"/>
</dbReference>
<dbReference type="Gene3D" id="3.40.50.150">
    <property type="entry name" value="Vaccinia Virus protein VP39"/>
    <property type="match status" value="1"/>
</dbReference>
<evidence type="ECO:0000256" key="2">
    <source>
        <dbReference type="ARBA" id="ARBA00022679"/>
    </source>
</evidence>
<protein>
    <submittedName>
        <fullName evidence="5">Methyltransferase domain protein</fullName>
        <ecNumber evidence="5">2.-.-.-</ecNumber>
    </submittedName>
</protein>
<keyword evidence="6" id="KW-1185">Reference proteome</keyword>
<dbReference type="PANTHER" id="PTHR43464:SF19">
    <property type="entry name" value="UBIQUINONE BIOSYNTHESIS O-METHYLTRANSFERASE, MITOCHONDRIAL"/>
    <property type="match status" value="1"/>
</dbReference>
<comment type="caution">
    <text evidence="5">The sequence shown here is derived from an EMBL/GenBank/DDBJ whole genome shotgun (WGS) entry which is preliminary data.</text>
</comment>
<dbReference type="CDD" id="cd02440">
    <property type="entry name" value="AdoMet_MTases"/>
    <property type="match status" value="1"/>
</dbReference>
<evidence type="ECO:0000313" key="6">
    <source>
        <dbReference type="Proteomes" id="UP000003653"/>
    </source>
</evidence>
<dbReference type="eggNOG" id="COG0500">
    <property type="taxonomic scope" value="Bacteria"/>
</dbReference>
<dbReference type="InterPro" id="IPR029063">
    <property type="entry name" value="SAM-dependent_MTases_sf"/>
</dbReference>
<dbReference type="InterPro" id="IPR041698">
    <property type="entry name" value="Methyltransf_25"/>
</dbReference>
<keyword evidence="2 5" id="KW-0808">Transferase</keyword>
<dbReference type="GO" id="GO:0008168">
    <property type="term" value="F:methyltransferase activity"/>
    <property type="evidence" value="ECO:0007669"/>
    <property type="project" value="UniProtKB-KW"/>
</dbReference>
<gene>
    <name evidence="5" type="ORF">HMPREF0591_5770</name>
</gene>
<dbReference type="GO" id="GO:0032259">
    <property type="term" value="P:methylation"/>
    <property type="evidence" value="ECO:0007669"/>
    <property type="project" value="UniProtKB-KW"/>
</dbReference>
<keyword evidence="1 5" id="KW-0489">Methyltransferase</keyword>
<dbReference type="Proteomes" id="UP000003653">
    <property type="component" value="Unassembled WGS sequence"/>
</dbReference>
<feature type="domain" description="Methyltransferase" evidence="4">
    <location>
        <begin position="64"/>
        <end position="157"/>
    </location>
</feature>
<dbReference type="PANTHER" id="PTHR43464">
    <property type="entry name" value="METHYLTRANSFERASE"/>
    <property type="match status" value="1"/>
</dbReference>
<dbReference type="EC" id="2.-.-.-" evidence="5"/>
<name>D5PHX6_9MYCO</name>